<feature type="region of interest" description="Disordered" evidence="2">
    <location>
        <begin position="887"/>
        <end position="910"/>
    </location>
</feature>
<evidence type="ECO:0000313" key="4">
    <source>
        <dbReference type="Proteomes" id="UP001430356"/>
    </source>
</evidence>
<dbReference type="GO" id="GO:0000722">
    <property type="term" value="P:telomere maintenance via recombination"/>
    <property type="evidence" value="ECO:0007669"/>
    <property type="project" value="TreeGrafter"/>
</dbReference>
<accession>A0AAW0F7P2</accession>
<feature type="compositionally biased region" description="Low complexity" evidence="2">
    <location>
        <begin position="893"/>
        <end position="904"/>
    </location>
</feature>
<feature type="coiled-coil region" evidence="1">
    <location>
        <begin position="427"/>
        <end position="479"/>
    </location>
</feature>
<reference evidence="3 4" key="1">
    <citation type="journal article" date="2021" name="MBio">
        <title>A New Model Trypanosomatid, Novymonas esmeraldas: Genomic Perception of Its 'Candidatus Pandoraea novymonadis' Endosymbiont.</title>
        <authorList>
            <person name="Zakharova A."/>
            <person name="Saura A."/>
            <person name="Butenko A."/>
            <person name="Podesvova L."/>
            <person name="Warmusova S."/>
            <person name="Kostygov A.Y."/>
            <person name="Nenarokova A."/>
            <person name="Lukes J."/>
            <person name="Opperdoes F.R."/>
            <person name="Yurchenko V."/>
        </authorList>
    </citation>
    <scope>NUCLEOTIDE SEQUENCE [LARGE SCALE GENOMIC DNA]</scope>
    <source>
        <strain evidence="3 4">E262AT.01</strain>
    </source>
</reference>
<dbReference type="PANTHER" id="PTHR18867:SF12">
    <property type="entry name" value="DNA REPAIR PROTEIN RAD50"/>
    <property type="match status" value="1"/>
</dbReference>
<feature type="region of interest" description="Disordered" evidence="2">
    <location>
        <begin position="90"/>
        <end position="190"/>
    </location>
</feature>
<evidence type="ECO:0000256" key="1">
    <source>
        <dbReference type="SAM" id="Coils"/>
    </source>
</evidence>
<dbReference type="GO" id="GO:0007004">
    <property type="term" value="P:telomere maintenance via telomerase"/>
    <property type="evidence" value="ECO:0007669"/>
    <property type="project" value="TreeGrafter"/>
</dbReference>
<proteinExistence type="predicted"/>
<dbReference type="GO" id="GO:0000794">
    <property type="term" value="C:condensed nuclear chromosome"/>
    <property type="evidence" value="ECO:0007669"/>
    <property type="project" value="TreeGrafter"/>
</dbReference>
<feature type="compositionally biased region" description="Basic and acidic residues" evidence="2">
    <location>
        <begin position="162"/>
        <end position="173"/>
    </location>
</feature>
<feature type="compositionally biased region" description="Basic and acidic residues" evidence="2">
    <location>
        <begin position="271"/>
        <end position="281"/>
    </location>
</feature>
<feature type="compositionally biased region" description="Low complexity" evidence="2">
    <location>
        <begin position="17"/>
        <end position="35"/>
    </location>
</feature>
<dbReference type="GO" id="GO:0030870">
    <property type="term" value="C:Mre11 complex"/>
    <property type="evidence" value="ECO:0007669"/>
    <property type="project" value="TreeGrafter"/>
</dbReference>
<sequence>MADRYALTRLRRDMADAAEAATPSAAPHPPSRTAADPLAPTTVILMHPDDGGADHARQWPDRVEGVTAAELAAAVLQRRPPARAAPELLDAGATPATASVESTSPRGPPARQTSSFTATAAAVSPSSRFRVPPSPSKQQQQQAMAASHDDVHGHTPVGEDGDDRHRSAADEHSNASTDVTAEEEDEEEEDVAARVLFSLHAKDDVIQQLTRTVAALREENRTLRGPAAAVAVEVREEGAATTSSPSWPATPVRWWRTNHAGGQDGGPADRLGSRPEQQHAAEELEALQSALVAKEEELSALRASEAELRRRTEEPLLANALLASSTAAAQTAQARVAQLEWQLETLQQDKKEDTHTLRDHIAHLTRELHRRSHEMTRQQRQHKQELTALHGEVAALADQLEKDRSVAARTAAQTAPPREADGAMWRVAALQRTLEATAAREAELRADAAATQQRWQQELLEQEALLEEARTHAAREEAQREQRLQHAERQAQVAAQQQVQQLEAQLRQRDAALATAHRDLAALRAVHERTEATVAEQRTQLQHVTRDLAAAALEREHDEQRAARVEEQLSLLHQRWREATATVAAREAELQALQQARDDEAAVTLAQRDEDSRQLLRRVEGCMQGSEALEAALLQAESGRRELAAQLAQALAERDDYHRLHREASVQAQAQLVEQQQLLSEGHDVVCRRLHEVQQDLSLRTEALEATQRELRAAEQRAQALGSAVERADAAQEQLADDLREAAAQHAALTEKLVHTSAALKAALHAQLSVTGQLHRAERRLRSQQVAAQRVEEQRAEVLRAVESVAAVLWPPTGALPTRPSPAPALLSQRAAGGGVVASPAARVSGEACESRSTSAASSASSTADSANTSAAAPSLRSGAGACCAWRPPPTAAAPSDSASTPSHASRRPMSAMPLLRRIRDAVEVLCAAHAAAQDELGTRRTAVRTLLAGRKAQQAQLEELRTSLEEQRHKTARLHREAVQALRTESQAELEKVDRAWRERHEAGLARQLLSAQTQQQRAVAASIEACAAHVQAELIVFIQSIPAGLRDGLAAAVAAHAPPRTAAACDVPRGSADAAAAAPAQPVWGLDVHPDLQEECDAIVRGVLGLEGGWAGLASAVVLADSTTPAAVPAAASTGAPHDVLESGGAAAACWSAGEVAELGEVMRAYLIRAWSALPASPSPHSPSTPDAVEVDARAAPPHWMCSLPAPASVTAAAAAAVTAPPRRLLSRLLEACVAHVQARLLRT</sequence>
<dbReference type="GO" id="GO:0051880">
    <property type="term" value="F:G-quadruplex DNA binding"/>
    <property type="evidence" value="ECO:0007669"/>
    <property type="project" value="TreeGrafter"/>
</dbReference>
<dbReference type="AlphaFoldDB" id="A0AAW0F7P2"/>
<feature type="coiled-coil region" evidence="1">
    <location>
        <begin position="951"/>
        <end position="978"/>
    </location>
</feature>
<evidence type="ECO:0000256" key="2">
    <source>
        <dbReference type="SAM" id="MobiDB-lite"/>
    </source>
</evidence>
<evidence type="ECO:0000313" key="3">
    <source>
        <dbReference type="EMBL" id="KAK7202258.1"/>
    </source>
</evidence>
<feature type="compositionally biased region" description="Acidic residues" evidence="2">
    <location>
        <begin position="180"/>
        <end position="190"/>
    </location>
</feature>
<name>A0AAW0F7P2_9TRYP</name>
<dbReference type="GO" id="GO:0003691">
    <property type="term" value="F:double-stranded telomeric DNA binding"/>
    <property type="evidence" value="ECO:0007669"/>
    <property type="project" value="TreeGrafter"/>
</dbReference>
<feature type="compositionally biased region" description="Polar residues" evidence="2">
    <location>
        <begin position="96"/>
        <end position="105"/>
    </location>
</feature>
<feature type="region of interest" description="Disordered" evidence="2">
    <location>
        <begin position="239"/>
        <end position="281"/>
    </location>
</feature>
<dbReference type="GO" id="GO:0070192">
    <property type="term" value="P:chromosome organization involved in meiotic cell cycle"/>
    <property type="evidence" value="ECO:0007669"/>
    <property type="project" value="TreeGrafter"/>
</dbReference>
<feature type="coiled-coil region" evidence="1">
    <location>
        <begin position="697"/>
        <end position="794"/>
    </location>
</feature>
<keyword evidence="1" id="KW-0175">Coiled coil</keyword>
<organism evidence="3 4">
    <name type="scientific">Novymonas esmeraldas</name>
    <dbReference type="NCBI Taxonomy" id="1808958"/>
    <lineage>
        <taxon>Eukaryota</taxon>
        <taxon>Discoba</taxon>
        <taxon>Euglenozoa</taxon>
        <taxon>Kinetoplastea</taxon>
        <taxon>Metakinetoplastina</taxon>
        <taxon>Trypanosomatida</taxon>
        <taxon>Trypanosomatidae</taxon>
        <taxon>Novymonas</taxon>
    </lineage>
</organism>
<protein>
    <submittedName>
        <fullName evidence="3">Uncharacterized protein</fullName>
    </submittedName>
</protein>
<gene>
    <name evidence="3" type="ORF">NESM_000296800</name>
</gene>
<feature type="compositionally biased region" description="Low complexity" evidence="2">
    <location>
        <begin position="110"/>
        <end position="146"/>
    </location>
</feature>
<feature type="region of interest" description="Disordered" evidence="2">
    <location>
        <begin position="14"/>
        <end position="36"/>
    </location>
</feature>
<dbReference type="EMBL" id="JAECZO010000027">
    <property type="protein sequence ID" value="KAK7202258.1"/>
    <property type="molecule type" value="Genomic_DNA"/>
</dbReference>
<dbReference type="GO" id="GO:0043047">
    <property type="term" value="F:single-stranded telomeric DNA binding"/>
    <property type="evidence" value="ECO:0007669"/>
    <property type="project" value="TreeGrafter"/>
</dbReference>
<dbReference type="PANTHER" id="PTHR18867">
    <property type="entry name" value="RAD50"/>
    <property type="match status" value="1"/>
</dbReference>
<dbReference type="GO" id="GO:0006302">
    <property type="term" value="P:double-strand break repair"/>
    <property type="evidence" value="ECO:0007669"/>
    <property type="project" value="TreeGrafter"/>
</dbReference>
<keyword evidence="4" id="KW-1185">Reference proteome</keyword>
<dbReference type="Proteomes" id="UP001430356">
    <property type="component" value="Unassembled WGS sequence"/>
</dbReference>
<comment type="caution">
    <text evidence="3">The sequence shown here is derived from an EMBL/GenBank/DDBJ whole genome shotgun (WGS) entry which is preliminary data.</text>
</comment>